<protein>
    <submittedName>
        <fullName evidence="2">RecA family profile 1 domain-containing protein</fullName>
    </submittedName>
</protein>
<dbReference type="Proteomes" id="UP000887576">
    <property type="component" value="Unplaced"/>
</dbReference>
<organism evidence="1 2">
    <name type="scientific">Panagrolaimus sp. JU765</name>
    <dbReference type="NCBI Taxonomy" id="591449"/>
    <lineage>
        <taxon>Eukaryota</taxon>
        <taxon>Metazoa</taxon>
        <taxon>Ecdysozoa</taxon>
        <taxon>Nematoda</taxon>
        <taxon>Chromadorea</taxon>
        <taxon>Rhabditida</taxon>
        <taxon>Tylenchina</taxon>
        <taxon>Panagrolaimomorpha</taxon>
        <taxon>Panagrolaimoidea</taxon>
        <taxon>Panagrolaimidae</taxon>
        <taxon>Panagrolaimus</taxon>
    </lineage>
</organism>
<dbReference type="WBParaSite" id="JU765_v2.g10792.t1">
    <property type="protein sequence ID" value="JU765_v2.g10792.t1"/>
    <property type="gene ID" value="JU765_v2.g10792"/>
</dbReference>
<sequence length="197" mass="21580">MAAQRQRTKDKHRQVVNEVIEEVTEEVTENAMDMSSAAEVGYTPIGALEQHGIHVSDIKKLRESGFCTVESVAFAPKKELLLVKGISEQKADRLIAEVTKMVPMGFVPATLIHQKRADVIMIETGSRELNRLLGGGIETGSLTEIFGEFRTGKTQLCHTLAVTCQMPIDNGGAEGKCLWLDTEGTFRPERLVAIADA</sequence>
<accession>A0AC34PX69</accession>
<reference evidence="2" key="1">
    <citation type="submission" date="2022-11" db="UniProtKB">
        <authorList>
            <consortium name="WormBaseParasite"/>
        </authorList>
    </citation>
    <scope>IDENTIFICATION</scope>
</reference>
<proteinExistence type="predicted"/>
<evidence type="ECO:0000313" key="1">
    <source>
        <dbReference type="Proteomes" id="UP000887576"/>
    </source>
</evidence>
<name>A0AC34PX69_9BILA</name>
<evidence type="ECO:0000313" key="2">
    <source>
        <dbReference type="WBParaSite" id="JU765_v2.g10792.t1"/>
    </source>
</evidence>